<dbReference type="InterPro" id="IPR027417">
    <property type="entry name" value="P-loop_NTPase"/>
</dbReference>
<dbReference type="GO" id="GO:0004519">
    <property type="term" value="F:endonuclease activity"/>
    <property type="evidence" value="ECO:0007669"/>
    <property type="project" value="InterPro"/>
</dbReference>
<dbReference type="Gene3D" id="3.40.50.300">
    <property type="entry name" value="P-loop containing nucleotide triphosphate hydrolases"/>
    <property type="match status" value="1"/>
</dbReference>
<proteinExistence type="predicted"/>
<name>A0A6I6UPZ0_9BACI</name>
<dbReference type="PANTHER" id="PTHR41287:SF1">
    <property type="entry name" value="PROTEIN YMFN"/>
    <property type="match status" value="1"/>
</dbReference>
<keyword evidence="1" id="KW-1133">Transmembrane helix</keyword>
<feature type="domain" description="Terminase large subunit-like ATPase" evidence="2">
    <location>
        <begin position="74"/>
        <end position="247"/>
    </location>
</feature>
<dbReference type="InterPro" id="IPR005021">
    <property type="entry name" value="Terminase_largesu-like"/>
</dbReference>
<dbReference type="Proteomes" id="UP000465062">
    <property type="component" value="Plasmid p6"/>
</dbReference>
<evidence type="ECO:0000259" key="2">
    <source>
        <dbReference type="Pfam" id="PF03354"/>
    </source>
</evidence>
<dbReference type="PANTHER" id="PTHR41287">
    <property type="match status" value="1"/>
</dbReference>
<accession>A0A6I6UPZ0</accession>
<feature type="transmembrane region" description="Helical" evidence="1">
    <location>
        <begin position="71"/>
        <end position="89"/>
    </location>
</feature>
<dbReference type="Pfam" id="PF03354">
    <property type="entry name" value="TerL_ATPase"/>
    <property type="match status" value="1"/>
</dbReference>
<keyword evidence="1" id="KW-0472">Membrane</keyword>
<organism evidence="4 5">
    <name type="scientific">Rossellomorea vietnamensis</name>
    <dbReference type="NCBI Taxonomy" id="218284"/>
    <lineage>
        <taxon>Bacteria</taxon>
        <taxon>Bacillati</taxon>
        <taxon>Bacillota</taxon>
        <taxon>Bacilli</taxon>
        <taxon>Bacillales</taxon>
        <taxon>Bacillaceae</taxon>
        <taxon>Rossellomorea</taxon>
    </lineage>
</organism>
<evidence type="ECO:0000313" key="5">
    <source>
        <dbReference type="Proteomes" id="UP000465062"/>
    </source>
</evidence>
<evidence type="ECO:0000259" key="3">
    <source>
        <dbReference type="Pfam" id="PF20441"/>
    </source>
</evidence>
<dbReference type="Pfam" id="PF20441">
    <property type="entry name" value="TerL_nuclease"/>
    <property type="match status" value="1"/>
</dbReference>
<evidence type="ECO:0000313" key="4">
    <source>
        <dbReference type="EMBL" id="QHE63998.1"/>
    </source>
</evidence>
<gene>
    <name evidence="4" type="ORF">FHE72_23550</name>
</gene>
<dbReference type="InterPro" id="IPR046461">
    <property type="entry name" value="TerL_ATPase"/>
</dbReference>
<dbReference type="EMBL" id="CP047395">
    <property type="protein sequence ID" value="QHE63998.1"/>
    <property type="molecule type" value="Genomic_DNA"/>
</dbReference>
<dbReference type="AlphaFoldDB" id="A0A6I6UPZ0"/>
<sequence length="557" mass="65202">MTVNGKVKYNKHIDFYFEQVESGKIIVSKEVQQLIDYLKKKLEDEKDLIHIDHDEIEEAISSIEKYFPFKLLTWQKFVTAFVVGLTYISDGSLVFNEFFLMMGRGAGKNGFIAALAFYLISKQKIRKYDVAIVATSQEQAKTSFMDVWEALDNHWRKLEKLFKRTLKSIGFYKTKSKLQYFTNNAKTKDGLRPGAIIFDEVHAYEDEENIKVFTSALGKVPRPRRFYITTDGNIRGGFLDQMKEEAKMVLSGEIKNSRLFPFICKLDDSEEVHDFSMWEKANPSINSFPHLKLEMETEYKNIEHRKSAKLEFMTKRMNIPSQDTYDLVAAWEKIEAATKHPFPEFKRAACIGAIDYSDTQDFAVVGLLFKQGKKRFFKQHTFINHKSLLLNNYRVDIELAIEKGLVTIIKEETNKPEYLVKWFAEQAQYHDIKFITADMYRINYLREEFTKAGFDKLVIARSGSKTHTQLQPIVEDLFAYENVIFAEDDLMMRWFTNNVYIKRDSKGNITYEKIEPRLRKTDGFFAFLHALQHDGELEETLPLTEENIKKIFKSFSY</sequence>
<feature type="domain" description="Terminase large subunit-like endonuclease" evidence="3">
    <location>
        <begin position="254"/>
        <end position="516"/>
    </location>
</feature>
<reference evidence="4 5" key="1">
    <citation type="submission" date="2019-06" db="EMBL/GenBank/DDBJ databases">
        <title>An operon consisting of a P-type ATPase gene and a transcriptional regular gene given the different cadmium resistance in Bacillus vietamensis 151-6 and Bacillus marisflavi 151-25.</title>
        <authorList>
            <person name="Yu X."/>
        </authorList>
    </citation>
    <scope>NUCLEOTIDE SEQUENCE [LARGE SCALE GENOMIC DNA]</scope>
    <source>
        <strain evidence="4 5">151-6</strain>
        <plasmid evidence="4 5">p6</plasmid>
    </source>
</reference>
<geneLocation type="plasmid" evidence="4 5">
    <name>p6</name>
</geneLocation>
<keyword evidence="1" id="KW-0812">Transmembrane</keyword>
<dbReference type="KEGG" id="bvq:FHE72_23550"/>
<keyword evidence="4" id="KW-0614">Plasmid</keyword>
<dbReference type="InterPro" id="IPR046462">
    <property type="entry name" value="TerL_nuclease"/>
</dbReference>
<protein>
    <submittedName>
        <fullName evidence="4">Terminase large subunit</fullName>
    </submittedName>
</protein>
<evidence type="ECO:0000256" key="1">
    <source>
        <dbReference type="SAM" id="Phobius"/>
    </source>
</evidence>